<protein>
    <recommendedName>
        <fullName evidence="1">SLH domain-containing protein</fullName>
    </recommendedName>
</protein>
<sequence>MDIEQDHPQCPEIYYLADRSIEPNDTDFSVQEPITRGEYATMLVKALGYKDVAPVNTKFTDVKNNNADSGYIQIAVEKGIVNGYDDGTFKPNQTLNRGHAATFVYI</sequence>
<organism evidence="2 3">
    <name type="scientific">Caryophanon latum</name>
    <dbReference type="NCBI Taxonomy" id="33977"/>
    <lineage>
        <taxon>Bacteria</taxon>
        <taxon>Bacillati</taxon>
        <taxon>Bacillota</taxon>
        <taxon>Bacilli</taxon>
        <taxon>Bacillales</taxon>
        <taxon>Caryophanaceae</taxon>
        <taxon>Caryophanon</taxon>
    </lineage>
</organism>
<evidence type="ECO:0000313" key="3">
    <source>
        <dbReference type="Proteomes" id="UP000093482"/>
    </source>
</evidence>
<keyword evidence="3" id="KW-1185">Reference proteome</keyword>
<comment type="caution">
    <text evidence="2">The sequence shown here is derived from an EMBL/GenBank/DDBJ whole genome shotgun (WGS) entry which is preliminary data.</text>
</comment>
<proteinExistence type="predicted"/>
<dbReference type="PROSITE" id="PS51272">
    <property type="entry name" value="SLH"/>
    <property type="match status" value="2"/>
</dbReference>
<feature type="domain" description="SLH" evidence="1">
    <location>
        <begin position="55"/>
        <end position="106"/>
    </location>
</feature>
<evidence type="ECO:0000313" key="2">
    <source>
        <dbReference type="EMBL" id="OCS87301.1"/>
    </source>
</evidence>
<name>A0A1C0YJH6_9BACL</name>
<dbReference type="InterPro" id="IPR001119">
    <property type="entry name" value="SLH_dom"/>
</dbReference>
<dbReference type="AlphaFoldDB" id="A0A1C0YJH6"/>
<gene>
    <name evidence="2" type="ORF">A6K76_02725</name>
</gene>
<feature type="domain" description="SLH" evidence="1">
    <location>
        <begin position="1"/>
        <end position="54"/>
    </location>
</feature>
<dbReference type="EMBL" id="MATO01000056">
    <property type="protein sequence ID" value="OCS87301.1"/>
    <property type="molecule type" value="Genomic_DNA"/>
</dbReference>
<accession>A0A1C0YJH6</accession>
<dbReference type="Pfam" id="PF00395">
    <property type="entry name" value="SLH"/>
    <property type="match status" value="1"/>
</dbReference>
<dbReference type="RefSeq" id="WP_066465835.1">
    <property type="nucleotide sequence ID" value="NZ_MATO01000056.1"/>
</dbReference>
<dbReference type="Proteomes" id="UP000093482">
    <property type="component" value="Unassembled WGS sequence"/>
</dbReference>
<reference evidence="2 3" key="1">
    <citation type="submission" date="2016-07" db="EMBL/GenBank/DDBJ databases">
        <title>Caryophanon latum genome sequencing.</title>
        <authorList>
            <person name="Verma A."/>
            <person name="Pal Y."/>
            <person name="Krishnamurthi S."/>
        </authorList>
    </citation>
    <scope>NUCLEOTIDE SEQUENCE [LARGE SCALE GENOMIC DNA]</scope>
    <source>
        <strain evidence="2 3">DSM 14151</strain>
    </source>
</reference>
<evidence type="ECO:0000259" key="1">
    <source>
        <dbReference type="PROSITE" id="PS51272"/>
    </source>
</evidence>